<protein>
    <recommendedName>
        <fullName evidence="4">Transcription factor domain-containing protein</fullName>
    </recommendedName>
</protein>
<feature type="region of interest" description="Disordered" evidence="1">
    <location>
        <begin position="1"/>
        <end position="41"/>
    </location>
</feature>
<keyword evidence="3" id="KW-1185">Reference proteome</keyword>
<dbReference type="OMA" id="QSTWINT"/>
<dbReference type="AlphaFoldDB" id="M3D8A1"/>
<dbReference type="EMBL" id="KB456262">
    <property type="protein sequence ID" value="EMF14365.1"/>
    <property type="molecule type" value="Genomic_DNA"/>
</dbReference>
<sequence length="537" mass="59685">MQTGKHGVIVLNPGKRPSLHPRSKSKPEPDDLQELPESNDPAVIRKIVRRQAALASAGRRKATIAATHQKRSSAHRRQYEPSSVAVSAHEPNTKYGQIEASLPQITSPAAFAIACGQFDPFRTQPIDFDSIKDSNVLFSLFKVFMGHVAPLLDLRLPTQDDRRYGRHYSWQKELPQMALASPACFWSLMLAAAAQVGSKMGSASSAQIMVLKFRHMAIKSINKRLDASSAGFHNDFGLLIGIAVLGSWEHWFGSREACQAHCDGLRLLQPHFKDHEQPHDLKGQIMTFANTFGTKTGVEQPGPTYSPELPRIVELEAETNAGFAWTAGRTYLDQRLVRSCQAVLKVEKMPPGPDRARTLRELASTVLSFNTKPRLKDVLTESDYWSRDKDGERINLEVHIILQAAGVSLVTFLASSAEEAGTKDIDMCGMCEEVTDLSRSVVCLPVYDQILLWALVTIFALSDQVPENGLEVVGTVMQRLQVHHLPFDAMETYMEAFVFLETARDKYRRLLAMVAIPPSPDTDLKPAHEPNPNCQTQ</sequence>
<reference evidence="2 3" key="1">
    <citation type="journal article" date="2012" name="PLoS Pathog.">
        <title>Diverse lifestyles and strategies of plant pathogenesis encoded in the genomes of eighteen Dothideomycetes fungi.</title>
        <authorList>
            <person name="Ohm R.A."/>
            <person name="Feau N."/>
            <person name="Henrissat B."/>
            <person name="Schoch C.L."/>
            <person name="Horwitz B.A."/>
            <person name="Barry K.W."/>
            <person name="Condon B.J."/>
            <person name="Copeland A.C."/>
            <person name="Dhillon B."/>
            <person name="Glaser F."/>
            <person name="Hesse C.N."/>
            <person name="Kosti I."/>
            <person name="LaButti K."/>
            <person name="Lindquist E.A."/>
            <person name="Lucas S."/>
            <person name="Salamov A.A."/>
            <person name="Bradshaw R.E."/>
            <person name="Ciuffetti L."/>
            <person name="Hamelin R.C."/>
            <person name="Kema G.H.J."/>
            <person name="Lawrence C."/>
            <person name="Scott J.A."/>
            <person name="Spatafora J.W."/>
            <person name="Turgeon B.G."/>
            <person name="de Wit P.J.G.M."/>
            <person name="Zhong S."/>
            <person name="Goodwin S.B."/>
            <person name="Grigoriev I.V."/>
        </authorList>
    </citation>
    <scope>NUCLEOTIDE SEQUENCE [LARGE SCALE GENOMIC DNA]</scope>
    <source>
        <strain evidence="2 3">SO2202</strain>
    </source>
</reference>
<dbReference type="GeneID" id="27901836"/>
<organism evidence="2 3">
    <name type="scientific">Sphaerulina musiva (strain SO2202)</name>
    <name type="common">Poplar stem canker fungus</name>
    <name type="synonym">Septoria musiva</name>
    <dbReference type="NCBI Taxonomy" id="692275"/>
    <lineage>
        <taxon>Eukaryota</taxon>
        <taxon>Fungi</taxon>
        <taxon>Dikarya</taxon>
        <taxon>Ascomycota</taxon>
        <taxon>Pezizomycotina</taxon>
        <taxon>Dothideomycetes</taxon>
        <taxon>Dothideomycetidae</taxon>
        <taxon>Mycosphaerellales</taxon>
        <taxon>Mycosphaerellaceae</taxon>
        <taxon>Sphaerulina</taxon>
    </lineage>
</organism>
<dbReference type="RefSeq" id="XP_016762486.1">
    <property type="nucleotide sequence ID" value="XM_016904699.1"/>
</dbReference>
<proteinExistence type="predicted"/>
<name>M3D8A1_SPHMS</name>
<dbReference type="Proteomes" id="UP000016931">
    <property type="component" value="Unassembled WGS sequence"/>
</dbReference>
<evidence type="ECO:0000313" key="3">
    <source>
        <dbReference type="Proteomes" id="UP000016931"/>
    </source>
</evidence>
<gene>
    <name evidence="2" type="ORF">SEPMUDRAFT_148094</name>
</gene>
<dbReference type="OrthoDB" id="3632713at2759"/>
<evidence type="ECO:0000313" key="2">
    <source>
        <dbReference type="EMBL" id="EMF14365.1"/>
    </source>
</evidence>
<dbReference type="HOGENOM" id="CLU_507308_0_0_1"/>
<feature type="region of interest" description="Disordered" evidence="1">
    <location>
        <begin position="59"/>
        <end position="84"/>
    </location>
</feature>
<feature type="compositionally biased region" description="Basic residues" evidence="1">
    <location>
        <begin position="59"/>
        <end position="76"/>
    </location>
</feature>
<dbReference type="eggNOG" id="ENOG502RH4H">
    <property type="taxonomic scope" value="Eukaryota"/>
</dbReference>
<evidence type="ECO:0008006" key="4">
    <source>
        <dbReference type="Google" id="ProtNLM"/>
    </source>
</evidence>
<evidence type="ECO:0000256" key="1">
    <source>
        <dbReference type="SAM" id="MobiDB-lite"/>
    </source>
</evidence>
<accession>M3D8A1</accession>